<reference evidence="1 2" key="1">
    <citation type="submission" date="2019-11" db="EMBL/GenBank/DDBJ databases">
        <title>Whole genome sequence of Oryza granulata.</title>
        <authorList>
            <person name="Li W."/>
        </authorList>
    </citation>
    <scope>NUCLEOTIDE SEQUENCE [LARGE SCALE GENOMIC DNA]</scope>
    <source>
        <strain evidence="2">cv. Menghai</strain>
        <tissue evidence="1">Leaf</tissue>
    </source>
</reference>
<evidence type="ECO:0000313" key="2">
    <source>
        <dbReference type="Proteomes" id="UP000479710"/>
    </source>
</evidence>
<name>A0A6G1CXX1_9ORYZ</name>
<comment type="caution">
    <text evidence="1">The sequence shown here is derived from an EMBL/GenBank/DDBJ whole genome shotgun (WGS) entry which is preliminary data.</text>
</comment>
<keyword evidence="2" id="KW-1185">Reference proteome</keyword>
<proteinExistence type="predicted"/>
<organism evidence="1 2">
    <name type="scientific">Oryza meyeriana var. granulata</name>
    <dbReference type="NCBI Taxonomy" id="110450"/>
    <lineage>
        <taxon>Eukaryota</taxon>
        <taxon>Viridiplantae</taxon>
        <taxon>Streptophyta</taxon>
        <taxon>Embryophyta</taxon>
        <taxon>Tracheophyta</taxon>
        <taxon>Spermatophyta</taxon>
        <taxon>Magnoliopsida</taxon>
        <taxon>Liliopsida</taxon>
        <taxon>Poales</taxon>
        <taxon>Poaceae</taxon>
        <taxon>BOP clade</taxon>
        <taxon>Oryzoideae</taxon>
        <taxon>Oryzeae</taxon>
        <taxon>Oryzinae</taxon>
        <taxon>Oryza</taxon>
        <taxon>Oryza meyeriana</taxon>
    </lineage>
</organism>
<evidence type="ECO:0000313" key="1">
    <source>
        <dbReference type="EMBL" id="KAF0904373.1"/>
    </source>
</evidence>
<gene>
    <name evidence="1" type="ORF">E2562_034447</name>
</gene>
<dbReference type="EMBL" id="SPHZ02000008">
    <property type="protein sequence ID" value="KAF0904373.1"/>
    <property type="molecule type" value="Genomic_DNA"/>
</dbReference>
<protein>
    <submittedName>
        <fullName evidence="1">Uncharacterized protein</fullName>
    </submittedName>
</protein>
<accession>A0A6G1CXX1</accession>
<dbReference type="AlphaFoldDB" id="A0A6G1CXX1"/>
<dbReference type="Proteomes" id="UP000479710">
    <property type="component" value="Unassembled WGS sequence"/>
</dbReference>
<dbReference type="OrthoDB" id="1747840at2759"/>
<sequence>MLACVVLAHSKRSQAANRGPKIKPSILGTASLNLADYASAAKENIEIILPLSLPSGAPESAPSLHAAAKGYHGAGNFCGGGCKRGTMWGGQEEHNFSSVHTIENVHTNFF</sequence>